<evidence type="ECO:0000259" key="7">
    <source>
        <dbReference type="Pfam" id="PF07967"/>
    </source>
</evidence>
<dbReference type="InterPro" id="IPR013909">
    <property type="entry name" value="NuBaID_C"/>
</dbReference>
<keyword evidence="3" id="KW-0863">Zinc-finger</keyword>
<keyword evidence="5" id="KW-0539">Nucleus</keyword>
<dbReference type="Pfam" id="PF08600">
    <property type="entry name" value="NuBaID_C"/>
    <property type="match status" value="1"/>
</dbReference>
<feature type="compositionally biased region" description="Basic and acidic residues" evidence="6">
    <location>
        <begin position="454"/>
        <end position="477"/>
    </location>
</feature>
<name>A0A292PIG7_9PEZI</name>
<dbReference type="Pfam" id="PF07967">
    <property type="entry name" value="zf-C3HC"/>
    <property type="match status" value="1"/>
</dbReference>
<evidence type="ECO:0000313" key="10">
    <source>
        <dbReference type="Proteomes" id="UP001412239"/>
    </source>
</evidence>
<feature type="compositionally biased region" description="Polar residues" evidence="6">
    <location>
        <begin position="24"/>
        <end position="36"/>
    </location>
</feature>
<feature type="region of interest" description="Disordered" evidence="6">
    <location>
        <begin position="368"/>
        <end position="477"/>
    </location>
</feature>
<dbReference type="GO" id="GO:0008270">
    <property type="term" value="F:zinc ion binding"/>
    <property type="evidence" value="ECO:0007669"/>
    <property type="project" value="UniProtKB-KW"/>
</dbReference>
<feature type="domain" description="NuBaID C-terminal" evidence="8">
    <location>
        <begin position="289"/>
        <end position="350"/>
    </location>
</feature>
<organism evidence="9 10">
    <name type="scientific">Tuber aestivum</name>
    <name type="common">summer truffle</name>
    <dbReference type="NCBI Taxonomy" id="59557"/>
    <lineage>
        <taxon>Eukaryota</taxon>
        <taxon>Fungi</taxon>
        <taxon>Dikarya</taxon>
        <taxon>Ascomycota</taxon>
        <taxon>Pezizomycotina</taxon>
        <taxon>Pezizomycetes</taxon>
        <taxon>Pezizales</taxon>
        <taxon>Tuberaceae</taxon>
        <taxon>Tuber</taxon>
    </lineage>
</organism>
<dbReference type="InterPro" id="IPR012935">
    <property type="entry name" value="NuBaID_N"/>
</dbReference>
<dbReference type="GO" id="GO:0005634">
    <property type="term" value="C:nucleus"/>
    <property type="evidence" value="ECO:0007669"/>
    <property type="project" value="UniProtKB-SubCell"/>
</dbReference>
<dbReference type="PANTHER" id="PTHR15835:SF6">
    <property type="entry name" value="ZINC FINGER C3HC-TYPE PROTEIN 1"/>
    <property type="match status" value="1"/>
</dbReference>
<evidence type="ECO:0008006" key="11">
    <source>
        <dbReference type="Google" id="ProtNLM"/>
    </source>
</evidence>
<keyword evidence="10" id="KW-1185">Reference proteome</keyword>
<evidence type="ECO:0000256" key="5">
    <source>
        <dbReference type="ARBA" id="ARBA00023242"/>
    </source>
</evidence>
<evidence type="ECO:0000259" key="8">
    <source>
        <dbReference type="Pfam" id="PF08600"/>
    </source>
</evidence>
<feature type="domain" description="C3HC-type" evidence="7">
    <location>
        <begin position="103"/>
        <end position="206"/>
    </location>
</feature>
<evidence type="ECO:0000256" key="3">
    <source>
        <dbReference type="ARBA" id="ARBA00022771"/>
    </source>
</evidence>
<feature type="region of interest" description="Disordered" evidence="6">
    <location>
        <begin position="12"/>
        <end position="36"/>
    </location>
</feature>
<keyword evidence="2" id="KW-0479">Metal-binding</keyword>
<evidence type="ECO:0000313" key="9">
    <source>
        <dbReference type="EMBL" id="CUS07086.1"/>
    </source>
</evidence>
<feature type="compositionally biased region" description="Low complexity" evidence="6">
    <location>
        <begin position="80"/>
        <end position="95"/>
    </location>
</feature>
<feature type="compositionally biased region" description="Basic and acidic residues" evidence="6">
    <location>
        <begin position="421"/>
        <end position="430"/>
    </location>
</feature>
<evidence type="ECO:0000256" key="4">
    <source>
        <dbReference type="ARBA" id="ARBA00022833"/>
    </source>
</evidence>
<accession>A0A292PIG7</accession>
<evidence type="ECO:0000256" key="2">
    <source>
        <dbReference type="ARBA" id="ARBA00022723"/>
    </source>
</evidence>
<gene>
    <name evidence="9" type="ORF">GSTUAT00008836001</name>
</gene>
<dbReference type="Proteomes" id="UP001412239">
    <property type="component" value="Unassembled WGS sequence"/>
</dbReference>
<comment type="subcellular location">
    <subcellularLocation>
        <location evidence="1">Nucleus</location>
    </subcellularLocation>
</comment>
<evidence type="ECO:0000256" key="6">
    <source>
        <dbReference type="SAM" id="MobiDB-lite"/>
    </source>
</evidence>
<protein>
    <recommendedName>
        <fullName evidence="11">C3HC-type domain-containing protein</fullName>
    </recommendedName>
</protein>
<proteinExistence type="predicted"/>
<keyword evidence="4" id="KW-0862">Zinc</keyword>
<feature type="region of interest" description="Disordered" evidence="6">
    <location>
        <begin position="61"/>
        <end position="99"/>
    </location>
</feature>
<evidence type="ECO:0000256" key="1">
    <source>
        <dbReference type="ARBA" id="ARBA00004123"/>
    </source>
</evidence>
<dbReference type="AlphaFoldDB" id="A0A292PIG7"/>
<reference evidence="9" key="1">
    <citation type="submission" date="2015-10" db="EMBL/GenBank/DDBJ databases">
        <authorList>
            <person name="Regsiter A."/>
            <person name="william w."/>
        </authorList>
    </citation>
    <scope>NUCLEOTIDE SEQUENCE</scope>
    <source>
        <strain evidence="9">Montdore</strain>
    </source>
</reference>
<dbReference type="EMBL" id="LN891253">
    <property type="protein sequence ID" value="CUS07086.1"/>
    <property type="molecule type" value="Genomic_DNA"/>
</dbReference>
<sequence>MLYSTKRKLHNLINGPLAPPASVSAPNTPAKQSTDLPTTTTAAAFDDNDVVLIAPTSDDATKKRRLGGLGNRSRPSVRAVSPTGSVRSTVSTTSSQQMPTYSPWDRNAFLERLRTYRFVDKWSAKPAEVNEVEWARRGWSCVDKNRVRCGVCKRGVVVKVELDEEQDSDITKAVVEKYKEMIVTEHEGQCLWKKRGCDGRSLLSAPFLLFQYSLRAEIDAGNLDTIYRLQLANPSVSRPSFISRYSSLLRIRPEIPPSLSYPIADLPEHILEAIHENTLPVEEQHSGGLILALFGWQNEDPGIPSLVTCSACFRRLGLWLFRKKAVSIFDSVDEEEEASYCPWINATNQGTEPGWQIMLRILQQPNKGPALGSYSTQSSPPGDLEHPVTPAERDAEDESRLKRLRKLGAMYLGTVKKTKGKGKENKERPKTPKTPKTPTKEAPLSKTPKTPKTPNRDAPKTPSRDPQKTPKTSGREE</sequence>
<dbReference type="PANTHER" id="PTHR15835">
    <property type="entry name" value="NUCLEAR-INTERACTING PARTNER OF ALK"/>
    <property type="match status" value="1"/>
</dbReference>